<organism evidence="2 3">
    <name type="scientific">Microvirga puerhi</name>
    <dbReference type="NCBI Taxonomy" id="2876078"/>
    <lineage>
        <taxon>Bacteria</taxon>
        <taxon>Pseudomonadati</taxon>
        <taxon>Pseudomonadota</taxon>
        <taxon>Alphaproteobacteria</taxon>
        <taxon>Hyphomicrobiales</taxon>
        <taxon>Methylobacteriaceae</taxon>
        <taxon>Microvirga</taxon>
    </lineage>
</organism>
<accession>A0ABS7VST6</accession>
<dbReference type="SMART" id="SM00671">
    <property type="entry name" value="SEL1"/>
    <property type="match status" value="4"/>
</dbReference>
<feature type="region of interest" description="Disordered" evidence="1">
    <location>
        <begin position="691"/>
        <end position="713"/>
    </location>
</feature>
<name>A0ABS7VST6_9HYPH</name>
<sequence length="1042" mass="111697">MRRPDPAHLDALDPETRAAAEKAALRAGLSLEDWVARVVSRSGEEPSLARSEGFSESELSSVVSSRPCADPPGREFETIMATARAAEAERRPDQASRDTVVLESMALWIEQAEERLSEATRLSTHQRNRLDAVERQVAAVSDPARATGSPEDAMKTLAPVTDALTSLRTDVSRLTKHLDQPSPAAFGEIRQDIDRLRAGLEKLASRSEVSTLNETFRLLARDLERGPSSKDLLTLAGSVAGMNRRIENLSNAVTDNTHRHIGAEIDFIRGKIERLSETSVDRSVIDFLSSQIVDLRQDLAQRAEPQQIDALAQSLADLDRRLADMQASQVSGRDLATLRSSLEDVCAALNRSVLAQEQSDVPQQLQDISLRLDQLVSRPVPEPANLDPIAEQLATLTEHMAHMVDGRLEQTETINGLFNRLSTQISAAAEATSSLRQPLLERFERLEEELRRADPSALAQMLRSLQAKLDQPAPSLTALDERIASVSEQLSRTPEIYRQAFEEAIGHVATLQNDTARIAEQAVAAAVRDASVGPNTASELEALKAGFAEIKALQLRADRKTQQALIAVHDALETLVTRVAVPPTAAANSSTKAASDLPPPDRLEAAVRRLHASALSQIEDIAATIPKPVAPDHQPNEAGTPRVTPAESEDEALADVRASFIAAARRASRTLASAPADLSVSENERLLEIESDQVSSTPELLAAPSSEAPRGTPSLFERLRRTLDAHRRSLLLGLALLVLGTGTAQILSNAPHASASGATEPVVDAAPSMAQADEGTGSIVPTAVAADQTGLFEPTHLSGTPVTAESFVTSKFTVDPGTLGTMPAEIPDALRQAALAGDGTAVYEIALRALEGRGLPRDPTLALRLFERAAQAGLVPAQERLAIMYDKAIGTPRDVKLASAWYERAAQGGNVRAMHNLATLLAAGISGKPDYATALQWYTEAAQAGVRDSQFNIGVLYARGVGARKDPAKAFQWFALAAAQGDAEAAKKRDEMASRLSPADLATAKTMVEKWRPRSTDPLANEVPSRGGDRTADSGADLANKS</sequence>
<feature type="region of interest" description="Disordered" evidence="1">
    <location>
        <begin position="627"/>
        <end position="650"/>
    </location>
</feature>
<dbReference type="InterPro" id="IPR006597">
    <property type="entry name" value="Sel1-like"/>
</dbReference>
<dbReference type="EMBL" id="JAIRBM010000020">
    <property type="protein sequence ID" value="MBZ6078611.1"/>
    <property type="molecule type" value="Genomic_DNA"/>
</dbReference>
<dbReference type="Gene3D" id="1.25.40.10">
    <property type="entry name" value="Tetratricopeptide repeat domain"/>
    <property type="match status" value="1"/>
</dbReference>
<comment type="caution">
    <text evidence="2">The sequence shown here is derived from an EMBL/GenBank/DDBJ whole genome shotgun (WGS) entry which is preliminary data.</text>
</comment>
<dbReference type="Pfam" id="PF08238">
    <property type="entry name" value="Sel1"/>
    <property type="match status" value="4"/>
</dbReference>
<dbReference type="SUPFAM" id="SSF81901">
    <property type="entry name" value="HCP-like"/>
    <property type="match status" value="1"/>
</dbReference>
<dbReference type="Proteomes" id="UP000704176">
    <property type="component" value="Unassembled WGS sequence"/>
</dbReference>
<feature type="compositionally biased region" description="Low complexity" evidence="1">
    <location>
        <begin position="51"/>
        <end position="65"/>
    </location>
</feature>
<dbReference type="InterPro" id="IPR052945">
    <property type="entry name" value="Mitotic_Regulator"/>
</dbReference>
<evidence type="ECO:0000256" key="1">
    <source>
        <dbReference type="SAM" id="MobiDB-lite"/>
    </source>
</evidence>
<proteinExistence type="predicted"/>
<feature type="region of interest" description="Disordered" evidence="1">
    <location>
        <begin position="42"/>
        <end position="72"/>
    </location>
</feature>
<evidence type="ECO:0000313" key="3">
    <source>
        <dbReference type="Proteomes" id="UP000704176"/>
    </source>
</evidence>
<evidence type="ECO:0000313" key="2">
    <source>
        <dbReference type="EMBL" id="MBZ6078611.1"/>
    </source>
</evidence>
<feature type="region of interest" description="Disordered" evidence="1">
    <location>
        <begin position="989"/>
        <end position="1042"/>
    </location>
</feature>
<reference evidence="2 3" key="1">
    <citation type="submission" date="2021-09" db="EMBL/GenBank/DDBJ databases">
        <title>The complete genome sequence of a new microorganism.</title>
        <authorList>
            <person name="Zi Z."/>
        </authorList>
    </citation>
    <scope>NUCLEOTIDE SEQUENCE [LARGE SCALE GENOMIC DNA]</scope>
    <source>
        <strain evidence="2 3">WGZ8</strain>
    </source>
</reference>
<dbReference type="PANTHER" id="PTHR43628:SF1">
    <property type="entry name" value="CHITIN SYNTHASE REGULATORY FACTOR 2-RELATED"/>
    <property type="match status" value="1"/>
</dbReference>
<evidence type="ECO:0008006" key="4">
    <source>
        <dbReference type="Google" id="ProtNLM"/>
    </source>
</evidence>
<dbReference type="InterPro" id="IPR011990">
    <property type="entry name" value="TPR-like_helical_dom_sf"/>
</dbReference>
<protein>
    <recommendedName>
        <fullName evidence="4">Localization factor PodJL</fullName>
    </recommendedName>
</protein>
<dbReference type="RefSeq" id="WP_224315362.1">
    <property type="nucleotide sequence ID" value="NZ_JAIRBM010000020.1"/>
</dbReference>
<dbReference type="PANTHER" id="PTHR43628">
    <property type="entry name" value="ACTIVATOR OF C KINASE PROTEIN 1-RELATED"/>
    <property type="match status" value="1"/>
</dbReference>
<gene>
    <name evidence="2" type="ORF">K9B37_20330</name>
</gene>
<keyword evidence="3" id="KW-1185">Reference proteome</keyword>